<evidence type="ECO:0000256" key="4">
    <source>
        <dbReference type="ARBA" id="ARBA00022984"/>
    </source>
</evidence>
<dbReference type="EMBL" id="MHCQ01000018">
    <property type="protein sequence ID" value="OGY24656.1"/>
    <property type="molecule type" value="Genomic_DNA"/>
</dbReference>
<feature type="domain" description="L,D-TPase catalytic" evidence="7">
    <location>
        <begin position="65"/>
        <end position="177"/>
    </location>
</feature>
<dbReference type="PANTHER" id="PTHR30582:SF2">
    <property type="entry name" value="L,D-TRANSPEPTIDASE YCIB-RELATED"/>
    <property type="match status" value="1"/>
</dbReference>
<comment type="pathway">
    <text evidence="1 6">Cell wall biogenesis; peptidoglycan biosynthesis.</text>
</comment>
<reference evidence="8 9" key="1">
    <citation type="journal article" date="2016" name="Nat. Commun.">
        <title>Thousands of microbial genomes shed light on interconnected biogeochemical processes in an aquifer system.</title>
        <authorList>
            <person name="Anantharaman K."/>
            <person name="Brown C.T."/>
            <person name="Hug L.A."/>
            <person name="Sharon I."/>
            <person name="Castelle C.J."/>
            <person name="Probst A.J."/>
            <person name="Thomas B.C."/>
            <person name="Singh A."/>
            <person name="Wilkins M.J."/>
            <person name="Karaoz U."/>
            <person name="Brodie E.L."/>
            <person name="Williams K.H."/>
            <person name="Hubbard S.S."/>
            <person name="Banfield J.F."/>
        </authorList>
    </citation>
    <scope>NUCLEOTIDE SEQUENCE [LARGE SCALE GENOMIC DNA]</scope>
</reference>
<evidence type="ECO:0000256" key="5">
    <source>
        <dbReference type="ARBA" id="ARBA00023316"/>
    </source>
</evidence>
<dbReference type="Gene3D" id="2.40.440.10">
    <property type="entry name" value="L,D-transpeptidase catalytic domain-like"/>
    <property type="match status" value="1"/>
</dbReference>
<dbReference type="GO" id="GO:0071555">
    <property type="term" value="P:cell wall organization"/>
    <property type="evidence" value="ECO:0007669"/>
    <property type="project" value="UniProtKB-UniRule"/>
</dbReference>
<dbReference type="UniPathway" id="UPA00219"/>
<dbReference type="GO" id="GO:0005576">
    <property type="term" value="C:extracellular region"/>
    <property type="evidence" value="ECO:0007669"/>
    <property type="project" value="TreeGrafter"/>
</dbReference>
<gene>
    <name evidence="8" type="ORF">A2Y57_00735</name>
</gene>
<evidence type="ECO:0000256" key="2">
    <source>
        <dbReference type="ARBA" id="ARBA00022679"/>
    </source>
</evidence>
<sequence length="178" mass="19710">MEGTGEVLNEGQDGRGVDTGRLIAEIREKVINGASNSSVAVGVFPIPKGEIIKNPHAQPGRYEGRYIDINLSEQTLYAFEGIKLVNQFLVSAGKTGPTPTGEFHVYSKSRSTLMDGPGYYLPNVEWVSWFSGDYSIHGTYWHNNFGHPMSHGCVNASNGDAEWLYNWDDVGTPVYIHW</sequence>
<evidence type="ECO:0000256" key="1">
    <source>
        <dbReference type="ARBA" id="ARBA00004752"/>
    </source>
</evidence>
<name>A0A1G1WAE2_9BACT</name>
<dbReference type="Pfam" id="PF03734">
    <property type="entry name" value="YkuD"/>
    <property type="match status" value="1"/>
</dbReference>
<dbReference type="PROSITE" id="PS52029">
    <property type="entry name" value="LD_TPASE"/>
    <property type="match status" value="1"/>
</dbReference>
<evidence type="ECO:0000256" key="3">
    <source>
        <dbReference type="ARBA" id="ARBA00022960"/>
    </source>
</evidence>
<keyword evidence="5 6" id="KW-0961">Cell wall biogenesis/degradation</keyword>
<dbReference type="GO" id="GO:0008360">
    <property type="term" value="P:regulation of cell shape"/>
    <property type="evidence" value="ECO:0007669"/>
    <property type="project" value="UniProtKB-UniRule"/>
</dbReference>
<dbReference type="GO" id="GO:0071972">
    <property type="term" value="F:peptidoglycan L,D-transpeptidase activity"/>
    <property type="evidence" value="ECO:0007669"/>
    <property type="project" value="TreeGrafter"/>
</dbReference>
<feature type="active site" description="Nucleophile" evidence="6">
    <location>
        <position position="153"/>
    </location>
</feature>
<keyword evidence="4 6" id="KW-0573">Peptidoglycan synthesis</keyword>
<dbReference type="GO" id="GO:0016740">
    <property type="term" value="F:transferase activity"/>
    <property type="evidence" value="ECO:0007669"/>
    <property type="project" value="UniProtKB-KW"/>
</dbReference>
<dbReference type="GO" id="GO:0018104">
    <property type="term" value="P:peptidoglycan-protein cross-linking"/>
    <property type="evidence" value="ECO:0007669"/>
    <property type="project" value="TreeGrafter"/>
</dbReference>
<dbReference type="SUPFAM" id="SSF141523">
    <property type="entry name" value="L,D-transpeptidase catalytic domain-like"/>
    <property type="match status" value="1"/>
</dbReference>
<protein>
    <recommendedName>
        <fullName evidence="7">L,D-TPase catalytic domain-containing protein</fullName>
    </recommendedName>
</protein>
<dbReference type="InterPro" id="IPR005490">
    <property type="entry name" value="LD_TPept_cat_dom"/>
</dbReference>
<keyword evidence="3 6" id="KW-0133">Cell shape</keyword>
<feature type="active site" description="Proton donor/acceptor" evidence="6">
    <location>
        <position position="137"/>
    </location>
</feature>
<evidence type="ECO:0000256" key="6">
    <source>
        <dbReference type="PROSITE-ProRule" id="PRU01373"/>
    </source>
</evidence>
<comment type="caution">
    <text evidence="8">The sequence shown here is derived from an EMBL/GenBank/DDBJ whole genome shotgun (WGS) entry which is preliminary data.</text>
</comment>
<evidence type="ECO:0000313" key="8">
    <source>
        <dbReference type="EMBL" id="OGY24656.1"/>
    </source>
</evidence>
<organism evidence="8 9">
    <name type="scientific">Candidatus Woykebacteria bacterium RBG_13_40_7b</name>
    <dbReference type="NCBI Taxonomy" id="1802594"/>
    <lineage>
        <taxon>Bacteria</taxon>
        <taxon>Candidatus Woykeibacteriota</taxon>
    </lineage>
</organism>
<dbReference type="InterPro" id="IPR038063">
    <property type="entry name" value="Transpep_catalytic_dom"/>
</dbReference>
<dbReference type="InterPro" id="IPR050979">
    <property type="entry name" value="LD-transpeptidase"/>
</dbReference>
<evidence type="ECO:0000313" key="9">
    <source>
        <dbReference type="Proteomes" id="UP000177103"/>
    </source>
</evidence>
<dbReference type="CDD" id="cd16913">
    <property type="entry name" value="YkuD_like"/>
    <property type="match status" value="1"/>
</dbReference>
<accession>A0A1G1WAE2</accession>
<dbReference type="AlphaFoldDB" id="A0A1G1WAE2"/>
<evidence type="ECO:0000259" key="7">
    <source>
        <dbReference type="PROSITE" id="PS52029"/>
    </source>
</evidence>
<proteinExistence type="predicted"/>
<dbReference type="PANTHER" id="PTHR30582">
    <property type="entry name" value="L,D-TRANSPEPTIDASE"/>
    <property type="match status" value="1"/>
</dbReference>
<dbReference type="Proteomes" id="UP000177103">
    <property type="component" value="Unassembled WGS sequence"/>
</dbReference>
<keyword evidence="2" id="KW-0808">Transferase</keyword>